<evidence type="ECO:0000313" key="6">
    <source>
        <dbReference type="Proteomes" id="UP001224359"/>
    </source>
</evidence>
<keyword evidence="2 3" id="KW-0067">ATP-binding</keyword>
<dbReference type="EC" id="2.7.1.24" evidence="3 4"/>
<evidence type="ECO:0000256" key="2">
    <source>
        <dbReference type="ARBA" id="ARBA00022840"/>
    </source>
</evidence>
<dbReference type="SUPFAM" id="SSF52540">
    <property type="entry name" value="P-loop containing nucleoside triphosphate hydrolases"/>
    <property type="match status" value="1"/>
</dbReference>
<dbReference type="RefSeq" id="WP_306977275.1">
    <property type="nucleotide sequence ID" value="NZ_JAUSTQ010000009.1"/>
</dbReference>
<dbReference type="PANTHER" id="PTHR10695">
    <property type="entry name" value="DEPHOSPHO-COA KINASE-RELATED"/>
    <property type="match status" value="1"/>
</dbReference>
<keyword evidence="3 5" id="KW-0808">Transferase</keyword>
<keyword evidence="1 3" id="KW-0547">Nucleotide-binding</keyword>
<sequence>MSIVVGLTGSIATGKSTISNMFKDWHIPVIDADLISRQVVEIGQPAYQQIVETFGEAILYDDRTLNRQALGAIVFKDEAERKRLNQIIHPQIRKSMIEQRDQLKKSGYKLIVMDIPLLFESELFDYVDKVLVVYVDPEIQLNRLTERDQISAEQALEKINAQIPITEKRKRADAIINNGGNVEESKQQLINVLDQWGVSIH</sequence>
<keyword evidence="3 5" id="KW-0418">Kinase</keyword>
<keyword evidence="3" id="KW-0963">Cytoplasm</keyword>
<protein>
    <recommendedName>
        <fullName evidence="3 4">Dephospho-CoA kinase</fullName>
        <ecNumber evidence="3 4">2.7.1.24</ecNumber>
    </recommendedName>
    <alternativeName>
        <fullName evidence="3">Dephosphocoenzyme A kinase</fullName>
    </alternativeName>
</protein>
<dbReference type="NCBIfam" id="TIGR00152">
    <property type="entry name" value="dephospho-CoA kinase"/>
    <property type="match status" value="1"/>
</dbReference>
<evidence type="ECO:0000256" key="4">
    <source>
        <dbReference type="NCBIfam" id="TIGR00152"/>
    </source>
</evidence>
<proteinExistence type="inferred from homology"/>
<dbReference type="CDD" id="cd02022">
    <property type="entry name" value="DPCK"/>
    <property type="match status" value="1"/>
</dbReference>
<dbReference type="Pfam" id="PF01121">
    <property type="entry name" value="CoaE"/>
    <property type="match status" value="1"/>
</dbReference>
<dbReference type="InterPro" id="IPR027417">
    <property type="entry name" value="P-loop_NTPase"/>
</dbReference>
<gene>
    <name evidence="3" type="primary">coaE</name>
    <name evidence="5" type="ORF">J2S77_002204</name>
</gene>
<comment type="catalytic activity">
    <reaction evidence="3">
        <text>3'-dephospho-CoA + ATP = ADP + CoA + H(+)</text>
        <dbReference type="Rhea" id="RHEA:18245"/>
        <dbReference type="ChEBI" id="CHEBI:15378"/>
        <dbReference type="ChEBI" id="CHEBI:30616"/>
        <dbReference type="ChEBI" id="CHEBI:57287"/>
        <dbReference type="ChEBI" id="CHEBI:57328"/>
        <dbReference type="ChEBI" id="CHEBI:456216"/>
        <dbReference type="EC" id="2.7.1.24"/>
    </reaction>
</comment>
<dbReference type="Proteomes" id="UP001224359">
    <property type="component" value="Unassembled WGS sequence"/>
</dbReference>
<dbReference type="HAMAP" id="MF_00376">
    <property type="entry name" value="Dephospho_CoA_kinase"/>
    <property type="match status" value="1"/>
</dbReference>
<keyword evidence="3" id="KW-0173">Coenzyme A biosynthesis</keyword>
<organism evidence="5 6">
    <name type="scientific">Alkalibacillus salilacus</name>
    <dbReference type="NCBI Taxonomy" id="284582"/>
    <lineage>
        <taxon>Bacteria</taxon>
        <taxon>Bacillati</taxon>
        <taxon>Bacillota</taxon>
        <taxon>Bacilli</taxon>
        <taxon>Bacillales</taxon>
        <taxon>Bacillaceae</taxon>
        <taxon>Alkalibacillus</taxon>
    </lineage>
</organism>
<dbReference type="EMBL" id="JAUSTQ010000009">
    <property type="protein sequence ID" value="MDQ0160202.1"/>
    <property type="molecule type" value="Genomic_DNA"/>
</dbReference>
<accession>A0ABT9VH23</accession>
<dbReference type="PROSITE" id="PS51219">
    <property type="entry name" value="DPCK"/>
    <property type="match status" value="1"/>
</dbReference>
<evidence type="ECO:0000313" key="5">
    <source>
        <dbReference type="EMBL" id="MDQ0160202.1"/>
    </source>
</evidence>
<dbReference type="PANTHER" id="PTHR10695:SF46">
    <property type="entry name" value="BIFUNCTIONAL COENZYME A SYNTHASE-RELATED"/>
    <property type="match status" value="1"/>
</dbReference>
<evidence type="ECO:0000256" key="3">
    <source>
        <dbReference type="HAMAP-Rule" id="MF_00376"/>
    </source>
</evidence>
<comment type="caution">
    <text evidence="5">The sequence shown here is derived from an EMBL/GenBank/DDBJ whole genome shotgun (WGS) entry which is preliminary data.</text>
</comment>
<comment type="pathway">
    <text evidence="3">Cofactor biosynthesis; coenzyme A biosynthesis; CoA from (R)-pantothenate: step 5/5.</text>
</comment>
<evidence type="ECO:0000256" key="1">
    <source>
        <dbReference type="ARBA" id="ARBA00022741"/>
    </source>
</evidence>
<reference evidence="5 6" key="1">
    <citation type="submission" date="2023-07" db="EMBL/GenBank/DDBJ databases">
        <title>Genomic Encyclopedia of Type Strains, Phase IV (KMG-IV): sequencing the most valuable type-strain genomes for metagenomic binning, comparative biology and taxonomic classification.</title>
        <authorList>
            <person name="Goeker M."/>
        </authorList>
    </citation>
    <scope>NUCLEOTIDE SEQUENCE [LARGE SCALE GENOMIC DNA]</scope>
    <source>
        <strain evidence="5 6">DSM 16460</strain>
    </source>
</reference>
<comment type="function">
    <text evidence="3">Catalyzes the phosphorylation of the 3'-hydroxyl group of dephosphocoenzyme A to form coenzyme A.</text>
</comment>
<dbReference type="GO" id="GO:0004140">
    <property type="term" value="F:dephospho-CoA kinase activity"/>
    <property type="evidence" value="ECO:0007669"/>
    <property type="project" value="UniProtKB-EC"/>
</dbReference>
<name>A0ABT9VH23_9BACI</name>
<dbReference type="Gene3D" id="3.40.50.300">
    <property type="entry name" value="P-loop containing nucleotide triphosphate hydrolases"/>
    <property type="match status" value="1"/>
</dbReference>
<dbReference type="InterPro" id="IPR001977">
    <property type="entry name" value="Depp_CoAkinase"/>
</dbReference>
<feature type="binding site" evidence="3">
    <location>
        <begin position="12"/>
        <end position="17"/>
    </location>
    <ligand>
        <name>ATP</name>
        <dbReference type="ChEBI" id="CHEBI:30616"/>
    </ligand>
</feature>
<comment type="subcellular location">
    <subcellularLocation>
        <location evidence="3">Cytoplasm</location>
    </subcellularLocation>
</comment>
<comment type="similarity">
    <text evidence="3">Belongs to the CoaE family.</text>
</comment>
<keyword evidence="6" id="KW-1185">Reference proteome</keyword>